<dbReference type="InterPro" id="IPR050800">
    <property type="entry name" value="ARTD/PARP"/>
</dbReference>
<evidence type="ECO:0000313" key="9">
    <source>
        <dbReference type="EMBL" id="GAB1320944.1"/>
    </source>
</evidence>
<dbReference type="Pfam" id="PF00644">
    <property type="entry name" value="PARP"/>
    <property type="match status" value="1"/>
</dbReference>
<evidence type="ECO:0000259" key="8">
    <source>
        <dbReference type="PROSITE" id="PS51977"/>
    </source>
</evidence>
<dbReference type="SUPFAM" id="SSF56399">
    <property type="entry name" value="ADP-ribosylation"/>
    <property type="match status" value="1"/>
</dbReference>
<dbReference type="InterPro" id="IPR008893">
    <property type="entry name" value="WGR_domain"/>
</dbReference>
<evidence type="ECO:0000256" key="3">
    <source>
        <dbReference type="ARBA" id="ARBA00023027"/>
    </source>
</evidence>
<dbReference type="Proteomes" id="UP001628179">
    <property type="component" value="Unassembled WGS sequence"/>
</dbReference>
<feature type="domain" description="WGR" evidence="8">
    <location>
        <begin position="128"/>
        <end position="238"/>
    </location>
</feature>
<evidence type="ECO:0000256" key="5">
    <source>
        <dbReference type="RuleBase" id="RU362114"/>
    </source>
</evidence>
<evidence type="ECO:0000259" key="7">
    <source>
        <dbReference type="PROSITE" id="PS51059"/>
    </source>
</evidence>
<dbReference type="InterPro" id="IPR036930">
    <property type="entry name" value="WGR_dom_sf"/>
</dbReference>
<dbReference type="RefSeq" id="XP_070922674.1">
    <property type="nucleotide sequence ID" value="XM_071066573.1"/>
</dbReference>
<feature type="domain" description="PARP catalytic" evidence="7">
    <location>
        <begin position="408"/>
        <end position="653"/>
    </location>
</feature>
<reference evidence="9 10" key="1">
    <citation type="submission" date="2024-09" db="EMBL/GenBank/DDBJ databases">
        <title>Itraconazole resistance in Madurella fahalii resulting from another homologue of gene encoding cytochrome P450 14-alpha sterol demethylase (CYP51).</title>
        <authorList>
            <person name="Yoshioka I."/>
            <person name="Fahal A.H."/>
            <person name="Kaneko S."/>
            <person name="Yaguchi T."/>
        </authorList>
    </citation>
    <scope>NUCLEOTIDE SEQUENCE [LARGE SCALE GENOMIC DNA]</scope>
    <source>
        <strain evidence="9 10">IFM 68171</strain>
    </source>
</reference>
<keyword evidence="1 5" id="KW-0328">Glycosyltransferase</keyword>
<evidence type="ECO:0000256" key="4">
    <source>
        <dbReference type="ARBA" id="ARBA00033987"/>
    </source>
</evidence>
<dbReference type="SUPFAM" id="SSF142921">
    <property type="entry name" value="WGR domain-like"/>
    <property type="match status" value="1"/>
</dbReference>
<evidence type="ECO:0000256" key="6">
    <source>
        <dbReference type="SAM" id="MobiDB-lite"/>
    </source>
</evidence>
<evidence type="ECO:0000313" key="10">
    <source>
        <dbReference type="Proteomes" id="UP001628179"/>
    </source>
</evidence>
<proteinExistence type="predicted"/>
<comment type="caution">
    <text evidence="9">The sequence shown here is derived from an EMBL/GenBank/DDBJ whole genome shotgun (WGS) entry which is preliminary data.</text>
</comment>
<organism evidence="9 10">
    <name type="scientific">Madurella fahalii</name>
    <dbReference type="NCBI Taxonomy" id="1157608"/>
    <lineage>
        <taxon>Eukaryota</taxon>
        <taxon>Fungi</taxon>
        <taxon>Dikarya</taxon>
        <taxon>Ascomycota</taxon>
        <taxon>Pezizomycotina</taxon>
        <taxon>Sordariomycetes</taxon>
        <taxon>Sordariomycetidae</taxon>
        <taxon>Sordariales</taxon>
        <taxon>Sordariales incertae sedis</taxon>
        <taxon>Madurella</taxon>
    </lineage>
</organism>
<protein>
    <recommendedName>
        <fullName evidence="5">Poly [ADP-ribose] polymerase</fullName>
        <shortName evidence="5">PARP</shortName>
        <ecNumber evidence="5">2.4.2.-</ecNumber>
    </recommendedName>
</protein>
<evidence type="ECO:0000256" key="1">
    <source>
        <dbReference type="ARBA" id="ARBA00022676"/>
    </source>
</evidence>
<dbReference type="EC" id="2.4.2.-" evidence="5"/>
<gene>
    <name evidence="9" type="ORF">MFIFM68171_11154</name>
</gene>
<dbReference type="PROSITE" id="PS51977">
    <property type="entry name" value="WGR"/>
    <property type="match status" value="1"/>
</dbReference>
<dbReference type="Pfam" id="PF05406">
    <property type="entry name" value="WGR"/>
    <property type="match status" value="1"/>
</dbReference>
<comment type="catalytic activity">
    <reaction evidence="4">
        <text>NAD(+) + (ADP-D-ribosyl)n-acceptor = nicotinamide + (ADP-D-ribosyl)n+1-acceptor + H(+).</text>
        <dbReference type="EC" id="2.4.2.30"/>
    </reaction>
</comment>
<sequence>MDNLMPLDPPGTINPAKLSADASSVPDGLSDLGIPSPEPLIVFGAPVPGIFSSTSEPAVTASAFPRLTRITSDWEPEDEIIPNGAFTYSELRNEFEQHFVEKPYPSTITARYISHHGYFQRQTLGGINTYIPVDPDACPDSSVIIGDRTASIYDAYLLRADCTRNINLYYRQQVLFHSGSGTYTFLTREGRIGQPTKIRKSQSRNVQSLTARFRSAFRTKTGISWNRRYDDSTRLGDSLFNFVELEYRCSSAWRLGELPNYETVDGNIHEGLRELMEIMLYGGPARRDTKREYQGSENARLAFSAPYEHLSPWAIFLGFKTLQLILRYLDSGRPIRWKAILQASSMYRSQIPFCAGHDRAPVISSYHAIFLELRFLYSLWPRRELASMLADIHLRGSLQLSAYKMLAQPLYRAYSSLQHGFCRLTDPSTLEFQELKNYLERSCHRIHRLTIELQDIYSVFVKAGLPNPYRDWIEAKQGRDVSGEQKLLLWHGTPPDSLLGILDLGLQIRRRGATWTGTMFGNGIYLADASSKSATFCKHQRWDGDSVLLLCEADVGRQRIRRVQSMENGHDVIGAPGSQYRCIEGLGKIRPGGWKYVGWEMVGAPSTGVIQMPDTSVPYNSFPIGILGFNEYVVYDPSHVLIRYIFRIKVRGG</sequence>
<keyword evidence="2 5" id="KW-0808">Transferase</keyword>
<dbReference type="EMBL" id="BAAFSV010000006">
    <property type="protein sequence ID" value="GAB1320944.1"/>
    <property type="molecule type" value="Genomic_DNA"/>
</dbReference>
<name>A0ABQ0GT85_9PEZI</name>
<feature type="region of interest" description="Disordered" evidence="6">
    <location>
        <begin position="1"/>
        <end position="24"/>
    </location>
</feature>
<dbReference type="Gene3D" id="3.90.228.10">
    <property type="match status" value="1"/>
</dbReference>
<dbReference type="PANTHER" id="PTHR10459:SF60">
    <property type="entry name" value="POLY [ADP-RIBOSE] POLYMERASE 2"/>
    <property type="match status" value="1"/>
</dbReference>
<keyword evidence="3 5" id="KW-0520">NAD</keyword>
<dbReference type="InterPro" id="IPR012317">
    <property type="entry name" value="Poly(ADP-ribose)pol_cat_dom"/>
</dbReference>
<accession>A0ABQ0GT85</accession>
<dbReference type="GeneID" id="98181896"/>
<dbReference type="PROSITE" id="PS51059">
    <property type="entry name" value="PARP_CATALYTIC"/>
    <property type="match status" value="1"/>
</dbReference>
<dbReference type="PANTHER" id="PTHR10459">
    <property type="entry name" value="DNA LIGASE"/>
    <property type="match status" value="1"/>
</dbReference>
<evidence type="ECO:0000256" key="2">
    <source>
        <dbReference type="ARBA" id="ARBA00022679"/>
    </source>
</evidence>
<keyword evidence="10" id="KW-1185">Reference proteome</keyword>